<gene>
    <name evidence="8" type="ORF">LDJ79_17945</name>
</gene>
<evidence type="ECO:0000256" key="1">
    <source>
        <dbReference type="ARBA" id="ARBA00004651"/>
    </source>
</evidence>
<feature type="transmembrane region" description="Helical" evidence="7">
    <location>
        <begin position="44"/>
        <end position="63"/>
    </location>
</feature>
<feature type="transmembrane region" description="Helical" evidence="7">
    <location>
        <begin position="84"/>
        <end position="105"/>
    </location>
</feature>
<feature type="transmembrane region" description="Helical" evidence="7">
    <location>
        <begin position="150"/>
        <end position="169"/>
    </location>
</feature>
<keyword evidence="3" id="KW-1003">Cell membrane</keyword>
<feature type="transmembrane region" description="Helical" evidence="7">
    <location>
        <begin position="380"/>
        <end position="402"/>
    </location>
</feature>
<evidence type="ECO:0000256" key="5">
    <source>
        <dbReference type="ARBA" id="ARBA00022989"/>
    </source>
</evidence>
<feature type="transmembrane region" description="Helical" evidence="7">
    <location>
        <begin position="319"/>
        <end position="342"/>
    </location>
</feature>
<comment type="caution">
    <text evidence="8">The sequence shown here is derived from an EMBL/GenBank/DDBJ whole genome shotgun (WGS) entry which is preliminary data.</text>
</comment>
<keyword evidence="5 7" id="KW-1133">Transmembrane helix</keyword>
<keyword evidence="4 7" id="KW-0812">Transmembrane</keyword>
<keyword evidence="9" id="KW-1185">Reference proteome</keyword>
<dbReference type="Proteomes" id="UP001199044">
    <property type="component" value="Unassembled WGS sequence"/>
</dbReference>
<dbReference type="EMBL" id="JAIWIU010000139">
    <property type="protein sequence ID" value="MCA2018008.1"/>
    <property type="molecule type" value="Genomic_DNA"/>
</dbReference>
<evidence type="ECO:0000313" key="9">
    <source>
        <dbReference type="Proteomes" id="UP001199044"/>
    </source>
</evidence>
<evidence type="ECO:0000313" key="8">
    <source>
        <dbReference type="EMBL" id="MCA2018008.1"/>
    </source>
</evidence>
<evidence type="ECO:0000256" key="7">
    <source>
        <dbReference type="SAM" id="Phobius"/>
    </source>
</evidence>
<dbReference type="InterPro" id="IPR050833">
    <property type="entry name" value="Poly_Biosynth_Transport"/>
</dbReference>
<evidence type="ECO:0000256" key="4">
    <source>
        <dbReference type="ARBA" id="ARBA00022692"/>
    </source>
</evidence>
<feature type="transmembrane region" description="Helical" evidence="7">
    <location>
        <begin position="12"/>
        <end position="38"/>
    </location>
</feature>
<accession>A0ABS7YQQ8</accession>
<feature type="transmembrane region" description="Helical" evidence="7">
    <location>
        <begin position="414"/>
        <end position="433"/>
    </location>
</feature>
<name>A0ABS7YQQ8_9VIBR</name>
<feature type="transmembrane region" description="Helical" evidence="7">
    <location>
        <begin position="175"/>
        <end position="193"/>
    </location>
</feature>
<proteinExistence type="inferred from homology"/>
<dbReference type="PANTHER" id="PTHR30250:SF10">
    <property type="entry name" value="LIPOPOLYSACCHARIDE BIOSYNTHESIS PROTEIN WZXC"/>
    <property type="match status" value="1"/>
</dbReference>
<dbReference type="RefSeq" id="WP_225251568.1">
    <property type="nucleotide sequence ID" value="NZ_JAIWIU010000139.1"/>
</dbReference>
<dbReference type="PANTHER" id="PTHR30250">
    <property type="entry name" value="PST FAMILY PREDICTED COLANIC ACID TRANSPORTER"/>
    <property type="match status" value="1"/>
</dbReference>
<evidence type="ECO:0000256" key="2">
    <source>
        <dbReference type="ARBA" id="ARBA00007430"/>
    </source>
</evidence>
<dbReference type="Pfam" id="PF13440">
    <property type="entry name" value="Polysacc_synt_3"/>
    <property type="match status" value="1"/>
</dbReference>
<feature type="transmembrane region" description="Helical" evidence="7">
    <location>
        <begin position="288"/>
        <end position="307"/>
    </location>
</feature>
<sequence length="495" mass="55875">MMIESVNRKIAIGYLWNLVSKWITRFIGVISTLILIRILSPVDFGVATLANIVMALFVMLSEVGSDKYVIKSQNCTDELLNSAWSLNITLKFFCGVIIAILSSYIADFMHEPILRNVLLACSVIPFIGAFKNIGIVHFERELNYRPLTKLSVLVKLIVFPITIGLAIVLKNYWALMIGVLLSEMISVIGSYWIHPYRPRWSRQQWSKQWNFSKWMLLSTTTGYLRSRVDAFLLGRFLPVNAVGLFRVSQEFAWLPFSEMIAPATRSFYAGITQLIDNKPALTDQLTRYLALAYLLVVPSMFGIYALQDNIVLVVMGERWMAAAPVLGLLSFLMLSMPLNIALQNLLTHLDKLRYLVWMDVVMIVAIASSFFILYQQHITLLATYTLMRTVLMVLFIGLLLLVYKRVLCVPLSRVIPVMLLPVIPSAIMCTVLSEIKPMLASIPVINLLVLVVVGVLVFASLMGGLMALARKKVPEYDYLLGLITSAVLRHRWGTQ</sequence>
<evidence type="ECO:0000256" key="6">
    <source>
        <dbReference type="ARBA" id="ARBA00023136"/>
    </source>
</evidence>
<comment type="similarity">
    <text evidence="2">Belongs to the polysaccharide synthase family.</text>
</comment>
<feature type="transmembrane region" description="Helical" evidence="7">
    <location>
        <begin position="354"/>
        <end position="374"/>
    </location>
</feature>
<organism evidence="8 9">
    <name type="scientific">Vibrio tritonius</name>
    <dbReference type="NCBI Taxonomy" id="1435069"/>
    <lineage>
        <taxon>Bacteria</taxon>
        <taxon>Pseudomonadati</taxon>
        <taxon>Pseudomonadota</taxon>
        <taxon>Gammaproteobacteria</taxon>
        <taxon>Vibrionales</taxon>
        <taxon>Vibrionaceae</taxon>
        <taxon>Vibrio</taxon>
    </lineage>
</organism>
<reference evidence="9" key="1">
    <citation type="submission" date="2023-07" db="EMBL/GenBank/DDBJ databases">
        <title>Molecular identification of indigenous halophilic bacteria isolated from red sea cost, biodegradation of synthetic dyes and assessment of degraded metabolite toxicity.</title>
        <authorList>
            <person name="Chaieb K."/>
            <person name="Altayb H.N."/>
        </authorList>
    </citation>
    <scope>NUCLEOTIDE SEQUENCE [LARGE SCALE GENOMIC DNA]</scope>
    <source>
        <strain evidence="9">K20</strain>
    </source>
</reference>
<feature type="transmembrane region" description="Helical" evidence="7">
    <location>
        <begin position="117"/>
        <end position="138"/>
    </location>
</feature>
<evidence type="ECO:0000256" key="3">
    <source>
        <dbReference type="ARBA" id="ARBA00022475"/>
    </source>
</evidence>
<keyword evidence="6 7" id="KW-0472">Membrane</keyword>
<feature type="transmembrane region" description="Helical" evidence="7">
    <location>
        <begin position="445"/>
        <end position="469"/>
    </location>
</feature>
<comment type="subcellular location">
    <subcellularLocation>
        <location evidence="1">Cell membrane</location>
        <topology evidence="1">Multi-pass membrane protein</topology>
    </subcellularLocation>
</comment>
<protein>
    <submittedName>
        <fullName evidence="8">Oligosaccharide flippase family protein</fullName>
    </submittedName>
</protein>